<dbReference type="AlphaFoldDB" id="A0A381QNL5"/>
<dbReference type="Gene3D" id="3.40.640.10">
    <property type="entry name" value="Type I PLP-dependent aspartate aminotransferase-like (Major domain)"/>
    <property type="match status" value="1"/>
</dbReference>
<organism evidence="4">
    <name type="scientific">marine metagenome</name>
    <dbReference type="NCBI Taxonomy" id="408172"/>
    <lineage>
        <taxon>unclassified sequences</taxon>
        <taxon>metagenomes</taxon>
        <taxon>ecological metagenomes</taxon>
    </lineage>
</organism>
<feature type="domain" description="Aminotransferase class I/classII large" evidence="3">
    <location>
        <begin position="54"/>
        <end position="402"/>
    </location>
</feature>
<dbReference type="InterPro" id="IPR015424">
    <property type="entry name" value="PyrdxlP-dep_Trfase"/>
</dbReference>
<evidence type="ECO:0000256" key="1">
    <source>
        <dbReference type="ARBA" id="ARBA00001933"/>
    </source>
</evidence>
<dbReference type="InterPro" id="IPR015421">
    <property type="entry name" value="PyrdxlP-dep_Trfase_major"/>
</dbReference>
<keyword evidence="2" id="KW-0808">Transferase</keyword>
<reference evidence="4" key="1">
    <citation type="submission" date="2018-05" db="EMBL/GenBank/DDBJ databases">
        <authorList>
            <person name="Lanie J.A."/>
            <person name="Ng W.-L."/>
            <person name="Kazmierczak K.M."/>
            <person name="Andrzejewski T.M."/>
            <person name="Davidsen T.M."/>
            <person name="Wayne K.J."/>
            <person name="Tettelin H."/>
            <person name="Glass J.I."/>
            <person name="Rusch D."/>
            <person name="Podicherti R."/>
            <person name="Tsui H.-C.T."/>
            <person name="Winkler M.E."/>
        </authorList>
    </citation>
    <scope>NUCLEOTIDE SEQUENCE</scope>
</reference>
<dbReference type="EMBL" id="UINC01001436">
    <property type="protein sequence ID" value="SUZ80650.1"/>
    <property type="molecule type" value="Genomic_DNA"/>
</dbReference>
<sequence length="408" mass="43849">MPIDRMSAELEAHLTQLEDNGTAKGAESVVVAAHPPAGSSGPRFKLAGEGERAFIRMNSNSYLGMSLRPDIIAAEEEAAGRFGAGPGAVRFISGTCSPHVELEAKLAAFHGREAGMIFSAAYATIMGTITPLVTKETVIISDELNHNCIINAVRLSRPLDKAIYPHLDLVSLEKQIESAKGRAKRVLVITDGIFSMRGDHAPVGEIMEIATRHDDAFEENIVVIVDDSHGVGAFGATGRGTEEYTGSPPVDILVGTLGKAFGINGGYVVGNRVLVRFLRESAPFYIYSNPITASEAGAALKALEILDSEEGRALLDKLRALTMRFETGLVDLGFEVISGEHPVVPLMVRDTDRTRALVKHLYDNGVLVTGLVFPVVPRGDEEIRCQVNADHTESDIDKVLRVLAEALE</sequence>
<evidence type="ECO:0000256" key="2">
    <source>
        <dbReference type="ARBA" id="ARBA00022679"/>
    </source>
</evidence>
<comment type="cofactor">
    <cofactor evidence="1">
        <name>pyridoxal 5'-phosphate</name>
        <dbReference type="ChEBI" id="CHEBI:597326"/>
    </cofactor>
</comment>
<dbReference type="Pfam" id="PF00155">
    <property type="entry name" value="Aminotran_1_2"/>
    <property type="match status" value="1"/>
</dbReference>
<dbReference type="PANTHER" id="PTHR13693">
    <property type="entry name" value="CLASS II AMINOTRANSFERASE/8-AMINO-7-OXONONANOATE SYNTHASE"/>
    <property type="match status" value="1"/>
</dbReference>
<dbReference type="InterPro" id="IPR004839">
    <property type="entry name" value="Aminotransferase_I/II_large"/>
</dbReference>
<dbReference type="InterPro" id="IPR050087">
    <property type="entry name" value="AON_synthase_class-II"/>
</dbReference>
<evidence type="ECO:0000313" key="4">
    <source>
        <dbReference type="EMBL" id="SUZ80650.1"/>
    </source>
</evidence>
<dbReference type="GO" id="GO:0030170">
    <property type="term" value="F:pyridoxal phosphate binding"/>
    <property type="evidence" value="ECO:0007669"/>
    <property type="project" value="InterPro"/>
</dbReference>
<evidence type="ECO:0000259" key="3">
    <source>
        <dbReference type="Pfam" id="PF00155"/>
    </source>
</evidence>
<dbReference type="SUPFAM" id="SSF53383">
    <property type="entry name" value="PLP-dependent transferases"/>
    <property type="match status" value="1"/>
</dbReference>
<dbReference type="InterPro" id="IPR015422">
    <property type="entry name" value="PyrdxlP-dep_Trfase_small"/>
</dbReference>
<name>A0A381QNL5_9ZZZZ</name>
<proteinExistence type="predicted"/>
<dbReference type="GO" id="GO:0016740">
    <property type="term" value="F:transferase activity"/>
    <property type="evidence" value="ECO:0007669"/>
    <property type="project" value="UniProtKB-KW"/>
</dbReference>
<gene>
    <name evidence="4" type="ORF">METZ01_LOCUS33504</name>
</gene>
<dbReference type="Gene3D" id="3.90.1150.10">
    <property type="entry name" value="Aspartate Aminotransferase, domain 1"/>
    <property type="match status" value="1"/>
</dbReference>
<accession>A0A381QNL5</accession>
<protein>
    <recommendedName>
        <fullName evidence="3">Aminotransferase class I/classII large domain-containing protein</fullName>
    </recommendedName>
</protein>